<dbReference type="EMBL" id="KN834186">
    <property type="protein sequence ID" value="KIK11585.1"/>
    <property type="molecule type" value="Genomic_DNA"/>
</dbReference>
<evidence type="ECO:0000313" key="2">
    <source>
        <dbReference type="Proteomes" id="UP000054018"/>
    </source>
</evidence>
<evidence type="ECO:0008006" key="3">
    <source>
        <dbReference type="Google" id="ProtNLM"/>
    </source>
</evidence>
<feature type="non-terminal residue" evidence="1">
    <location>
        <position position="1"/>
    </location>
</feature>
<name>A0A0C9XH28_9AGAM</name>
<accession>A0A0C9XH28</accession>
<sequence>PDGHSTLKNLADLLFERFKEKATDCSLDAKVVLGRVARDLTPTSRPGHVSAIIACADVLSERYEKEESRADLDELVILKRAAWASMFPLDPRRQKSLSALDECLYKCFKRRG</sequence>
<protein>
    <recommendedName>
        <fullName evidence="3">Sister chromatid cohesion protein</fullName>
    </recommendedName>
</protein>
<organism evidence="1 2">
    <name type="scientific">Pisolithus microcarpus 441</name>
    <dbReference type="NCBI Taxonomy" id="765257"/>
    <lineage>
        <taxon>Eukaryota</taxon>
        <taxon>Fungi</taxon>
        <taxon>Dikarya</taxon>
        <taxon>Basidiomycota</taxon>
        <taxon>Agaricomycotina</taxon>
        <taxon>Agaricomycetes</taxon>
        <taxon>Agaricomycetidae</taxon>
        <taxon>Boletales</taxon>
        <taxon>Sclerodermatineae</taxon>
        <taxon>Pisolithaceae</taxon>
        <taxon>Pisolithus</taxon>
    </lineage>
</organism>
<reference evidence="1 2" key="1">
    <citation type="submission" date="2014-04" db="EMBL/GenBank/DDBJ databases">
        <authorList>
            <consortium name="DOE Joint Genome Institute"/>
            <person name="Kuo A."/>
            <person name="Kohler A."/>
            <person name="Costa M.D."/>
            <person name="Nagy L.G."/>
            <person name="Floudas D."/>
            <person name="Copeland A."/>
            <person name="Barry K.W."/>
            <person name="Cichocki N."/>
            <person name="Veneault-Fourrey C."/>
            <person name="LaButti K."/>
            <person name="Lindquist E.A."/>
            <person name="Lipzen A."/>
            <person name="Lundell T."/>
            <person name="Morin E."/>
            <person name="Murat C."/>
            <person name="Sun H."/>
            <person name="Tunlid A."/>
            <person name="Henrissat B."/>
            <person name="Grigoriev I.V."/>
            <person name="Hibbett D.S."/>
            <person name="Martin F."/>
            <person name="Nordberg H.P."/>
            <person name="Cantor M.N."/>
            <person name="Hua S.X."/>
        </authorList>
    </citation>
    <scope>NUCLEOTIDE SEQUENCE [LARGE SCALE GENOMIC DNA]</scope>
    <source>
        <strain evidence="1 2">441</strain>
    </source>
</reference>
<proteinExistence type="predicted"/>
<evidence type="ECO:0000313" key="1">
    <source>
        <dbReference type="EMBL" id="KIK11585.1"/>
    </source>
</evidence>
<dbReference type="HOGENOM" id="CLU_001305_4_3_1"/>
<gene>
    <name evidence="1" type="ORF">PISMIDRAFT_38107</name>
</gene>
<dbReference type="OrthoDB" id="2684514at2759"/>
<keyword evidence="2" id="KW-1185">Reference proteome</keyword>
<dbReference type="Proteomes" id="UP000054018">
    <property type="component" value="Unassembled WGS sequence"/>
</dbReference>
<reference evidence="2" key="2">
    <citation type="submission" date="2015-01" db="EMBL/GenBank/DDBJ databases">
        <title>Evolutionary Origins and Diversification of the Mycorrhizal Mutualists.</title>
        <authorList>
            <consortium name="DOE Joint Genome Institute"/>
            <consortium name="Mycorrhizal Genomics Consortium"/>
            <person name="Kohler A."/>
            <person name="Kuo A."/>
            <person name="Nagy L.G."/>
            <person name="Floudas D."/>
            <person name="Copeland A."/>
            <person name="Barry K.W."/>
            <person name="Cichocki N."/>
            <person name="Veneault-Fourrey C."/>
            <person name="LaButti K."/>
            <person name="Lindquist E.A."/>
            <person name="Lipzen A."/>
            <person name="Lundell T."/>
            <person name="Morin E."/>
            <person name="Murat C."/>
            <person name="Riley R."/>
            <person name="Ohm R."/>
            <person name="Sun H."/>
            <person name="Tunlid A."/>
            <person name="Henrissat B."/>
            <person name="Grigoriev I.V."/>
            <person name="Hibbett D.S."/>
            <person name="Martin F."/>
        </authorList>
    </citation>
    <scope>NUCLEOTIDE SEQUENCE [LARGE SCALE GENOMIC DNA]</scope>
    <source>
        <strain evidence="2">441</strain>
    </source>
</reference>
<dbReference type="AlphaFoldDB" id="A0A0C9XH28"/>
<feature type="non-terminal residue" evidence="1">
    <location>
        <position position="112"/>
    </location>
</feature>